<dbReference type="OrthoDB" id="2376984at2759"/>
<evidence type="ECO:0000313" key="9">
    <source>
        <dbReference type="EMBL" id="CAF1062146.1"/>
    </source>
</evidence>
<name>A0A814LE70_9BILA</name>
<dbReference type="Proteomes" id="UP000663879">
    <property type="component" value="Unassembled WGS sequence"/>
</dbReference>
<feature type="transmembrane region" description="Helical" evidence="8">
    <location>
        <begin position="863"/>
        <end position="893"/>
    </location>
</feature>
<dbReference type="GO" id="GO:0038023">
    <property type="term" value="F:signaling receptor activity"/>
    <property type="evidence" value="ECO:0007669"/>
    <property type="project" value="InterPro"/>
</dbReference>
<evidence type="ECO:0000256" key="7">
    <source>
        <dbReference type="ARBA" id="ARBA00023170"/>
    </source>
</evidence>
<feature type="transmembrane region" description="Helical" evidence="8">
    <location>
        <begin position="272"/>
        <end position="294"/>
    </location>
</feature>
<comment type="caution">
    <text evidence="9">The sequence shown here is derived from an EMBL/GenBank/DDBJ whole genome shotgun (WGS) entry which is preliminary data.</text>
</comment>
<keyword evidence="7" id="KW-0675">Receptor</keyword>
<dbReference type="InterPro" id="IPR026612">
    <property type="entry name" value="STRA6-like"/>
</dbReference>
<reference evidence="9" key="1">
    <citation type="submission" date="2021-02" db="EMBL/GenBank/DDBJ databases">
        <authorList>
            <person name="Nowell W R."/>
        </authorList>
    </citation>
    <scope>NUCLEOTIDE SEQUENCE</scope>
    <source>
        <strain evidence="9">Ploen Becks lab</strain>
    </source>
</reference>
<dbReference type="EMBL" id="CAJNOC010005792">
    <property type="protein sequence ID" value="CAF1062146.1"/>
    <property type="molecule type" value="Genomic_DNA"/>
</dbReference>
<dbReference type="GO" id="GO:0034632">
    <property type="term" value="F:retinol transmembrane transporter activity"/>
    <property type="evidence" value="ECO:0007669"/>
    <property type="project" value="InterPro"/>
</dbReference>
<evidence type="ECO:0000313" key="10">
    <source>
        <dbReference type="Proteomes" id="UP000663879"/>
    </source>
</evidence>
<evidence type="ECO:0000256" key="5">
    <source>
        <dbReference type="ARBA" id="ARBA00022989"/>
    </source>
</evidence>
<feature type="transmembrane region" description="Helical" evidence="8">
    <location>
        <begin position="959"/>
        <end position="981"/>
    </location>
</feature>
<dbReference type="PANTHER" id="PTHR21444">
    <property type="entry name" value="COILED-COIL DOMAIN-CONTAINING PROTEIN 180"/>
    <property type="match status" value="1"/>
</dbReference>
<feature type="transmembrane region" description="Helical" evidence="8">
    <location>
        <begin position="993"/>
        <end position="1015"/>
    </location>
</feature>
<dbReference type="GO" id="GO:0005886">
    <property type="term" value="C:plasma membrane"/>
    <property type="evidence" value="ECO:0007669"/>
    <property type="project" value="UniProtKB-SubCell"/>
</dbReference>
<feature type="transmembrane region" description="Helical" evidence="8">
    <location>
        <begin position="353"/>
        <end position="372"/>
    </location>
</feature>
<dbReference type="PANTHER" id="PTHR21444:SF15">
    <property type="entry name" value="RECEPTOR FOR RETINOL UPTAKE STRA6"/>
    <property type="match status" value="1"/>
</dbReference>
<evidence type="ECO:0000256" key="8">
    <source>
        <dbReference type="SAM" id="Phobius"/>
    </source>
</evidence>
<keyword evidence="3" id="KW-1003">Cell membrane</keyword>
<evidence type="ECO:0000256" key="4">
    <source>
        <dbReference type="ARBA" id="ARBA00022692"/>
    </source>
</evidence>
<feature type="transmembrane region" description="Helical" evidence="8">
    <location>
        <begin position="1059"/>
        <end position="1078"/>
    </location>
</feature>
<gene>
    <name evidence="9" type="ORF">OXX778_LOCUS19334</name>
</gene>
<keyword evidence="6 8" id="KW-0472">Membrane</keyword>
<feature type="transmembrane region" description="Helical" evidence="8">
    <location>
        <begin position="1036"/>
        <end position="1053"/>
    </location>
</feature>
<protein>
    <recommendedName>
        <fullName evidence="11">Transmembrane protein</fullName>
    </recommendedName>
</protein>
<comment type="subcellular location">
    <subcellularLocation>
        <location evidence="1">Cell membrane</location>
        <topology evidence="1">Multi-pass membrane protein</topology>
    </subcellularLocation>
</comment>
<keyword evidence="2" id="KW-0813">Transport</keyword>
<proteinExistence type="predicted"/>
<feature type="transmembrane region" description="Helical" evidence="8">
    <location>
        <begin position="617"/>
        <end position="634"/>
    </location>
</feature>
<evidence type="ECO:0008006" key="11">
    <source>
        <dbReference type="Google" id="ProtNLM"/>
    </source>
</evidence>
<evidence type="ECO:0000256" key="6">
    <source>
        <dbReference type="ARBA" id="ARBA00023136"/>
    </source>
</evidence>
<keyword evidence="4 8" id="KW-0812">Transmembrane</keyword>
<dbReference type="AlphaFoldDB" id="A0A814LE70"/>
<organism evidence="9 10">
    <name type="scientific">Brachionus calyciflorus</name>
    <dbReference type="NCBI Taxonomy" id="104777"/>
    <lineage>
        <taxon>Eukaryota</taxon>
        <taxon>Metazoa</taxon>
        <taxon>Spiralia</taxon>
        <taxon>Gnathifera</taxon>
        <taxon>Rotifera</taxon>
        <taxon>Eurotatoria</taxon>
        <taxon>Monogononta</taxon>
        <taxon>Pseudotrocha</taxon>
        <taxon>Ploima</taxon>
        <taxon>Brachionidae</taxon>
        <taxon>Brachionus</taxon>
    </lineage>
</organism>
<accession>A0A814LE70</accession>
<keyword evidence="5 8" id="KW-1133">Transmembrane helix</keyword>
<sequence length="1166" mass="136370">MNESLQKSLIEDFIYNATFYPTPTPRRKIINNKFKSNNSDYSKSNEKYGKIADSIQNKLNNPFDLIVSIDSNNSEVKYNISTMPLPRKPRKNLFTNSKKSTLVNSKFNDIKKESLCLCSSSYASNTNLITNPTASNQFLFKEIQENFSDKSNYSNIFGVIETPKLQRPSAPPPPPPKTSSPFFKQDFFDTSKNTNLTKLSSSISTSSSVINPRNTFLAQITHQKKIDNQKKFRNIGFNNISLKTNSIDNFLFKFSKLLKWALKFLKRRLCNFDVLVVFFSVILFMICIISISLFQSQANSFYRKFLNKDFVEINRNTSNHTNLTENQEYLSAGSNLVKQTVLLCNGPYFSYQINNLIILPFSLILVIVFSFFNKQESSKMRKSCFKLPSLPMATNPFQRKNRFFIAAIYCILANEIFKMIESSLFDGQNLVSTNKTMDFLNTLSSFNKTRQINQSNTDFFKIGLGIEPEIVRKKTKFNKSTKKTTKAFFMAPLVLQYSKPKLRLKLNVKDFISKNNSSSYNFANIVYLSHNNDDGKLRNFNFNINVAESLTKYSKFKNKTNELVKSLNESIKASSNQTLFEFSISMYNNKYIQSLISKLFESKQFEWIIIFDKFKKISIILLEVVIIGMRYYPIMGILEKNSLTCFFLGFSYMWLDIFYNVTVTGLCEGLKLNVNFDLLKDIRRIFGIGFIYDAQEYFKTNIEGSILKNGLKSDSKKKYDHNNDQIPLDANVLFSSNRVLYTVVKSLPHFFCLSYITVKISSTLFIKLFRCIQKFKENRKKANSNNYYFDQEFVINSRNNYELIYTKIYDKLNLSKNIKEMSFEEKYVRNLFLRPTSFKPSNYFYKYLDFIFDENFRFSTRILCTYTVCFTVLYYFNCFLIFYGSIFIDLIYLPSTYKYSMFFSTLFTSIICVVQLLLNIKKLKYQIQLLYKGKKDNKISSGKVLSTYKMASSSFNYSGLAVTYTCWAYFIIFFLITFITFQVTTLIEFGSTKIVFCLLMILVPFAISVVFFRILNRFIATLAANFCFVKRNSKFYVLKNIKCFSLFLYFKFFYDCFTGIALCFVRILKSIVVCIIFLPRLDYSFMGRSMETMDSTFMFYIGYLRWESYHTNPVAISFCRLLNKNLITREKNNLTGNFSSIKVRNKWQLIYLLYKNPSLIKFRKNN</sequence>
<evidence type="ECO:0000256" key="3">
    <source>
        <dbReference type="ARBA" id="ARBA00022475"/>
    </source>
</evidence>
<evidence type="ECO:0000256" key="2">
    <source>
        <dbReference type="ARBA" id="ARBA00022448"/>
    </source>
</evidence>
<dbReference type="GO" id="GO:0071939">
    <property type="term" value="P:vitamin A import into cell"/>
    <property type="evidence" value="ECO:0007669"/>
    <property type="project" value="TreeGrafter"/>
</dbReference>
<keyword evidence="10" id="KW-1185">Reference proteome</keyword>
<evidence type="ECO:0000256" key="1">
    <source>
        <dbReference type="ARBA" id="ARBA00004651"/>
    </source>
</evidence>
<dbReference type="Pfam" id="PF14752">
    <property type="entry name" value="RBP_receptor"/>
    <property type="match status" value="1"/>
</dbReference>
<feature type="transmembrane region" description="Helical" evidence="8">
    <location>
        <begin position="899"/>
        <end position="918"/>
    </location>
</feature>